<name>A0A381PHX2_9ZZZZ</name>
<sequence length="181" mass="20606">MAKSALMPGWGESAQGKYLRARVFRISELFLWTSCVGAYAFSRYERSSYEAFAAEHAGINSEGKNHQYWVDIGNYQNITLFNEEHLRFREPEDIYRAGTGFDWAWDTDSNRKKFEDMRIHSDGLALTGKFLIGAVVLNHIVSAIDALYLTRLERIQSIALNPVLHHNGDAGLNMNITFVVL</sequence>
<protein>
    <recommendedName>
        <fullName evidence="2">DUF5683 domain-containing protein</fullName>
    </recommendedName>
</protein>
<organism evidence="1">
    <name type="scientific">marine metagenome</name>
    <dbReference type="NCBI Taxonomy" id="408172"/>
    <lineage>
        <taxon>unclassified sequences</taxon>
        <taxon>metagenomes</taxon>
        <taxon>ecological metagenomes</taxon>
    </lineage>
</organism>
<proteinExistence type="predicted"/>
<reference evidence="1" key="1">
    <citation type="submission" date="2018-05" db="EMBL/GenBank/DDBJ databases">
        <authorList>
            <person name="Lanie J.A."/>
            <person name="Ng W.-L."/>
            <person name="Kazmierczak K.M."/>
            <person name="Andrzejewski T.M."/>
            <person name="Davidsen T.M."/>
            <person name="Wayne K.J."/>
            <person name="Tettelin H."/>
            <person name="Glass J.I."/>
            <person name="Rusch D."/>
            <person name="Podicherti R."/>
            <person name="Tsui H.-C.T."/>
            <person name="Winkler M.E."/>
        </authorList>
    </citation>
    <scope>NUCLEOTIDE SEQUENCE</scope>
</reference>
<dbReference type="EMBL" id="UINC01000988">
    <property type="protein sequence ID" value="SUZ66592.1"/>
    <property type="molecule type" value="Genomic_DNA"/>
</dbReference>
<dbReference type="AlphaFoldDB" id="A0A381PHX2"/>
<evidence type="ECO:0008006" key="2">
    <source>
        <dbReference type="Google" id="ProtNLM"/>
    </source>
</evidence>
<gene>
    <name evidence="1" type="ORF">METZ01_LOCUS19446</name>
</gene>
<accession>A0A381PHX2</accession>
<evidence type="ECO:0000313" key="1">
    <source>
        <dbReference type="EMBL" id="SUZ66592.1"/>
    </source>
</evidence>